<comment type="function">
    <text evidence="9">Accessory subunit of the mitochondrial membrane respiratory chain NADH dehydrogenase (Complex I), that is believed not to be involved in catalysis. Complex I functions in the transfer of electrons from NADH to the respiratory chain. The immediate electron acceptor for the enzyme is believed to be ubiquinone.</text>
</comment>
<evidence type="ECO:0000256" key="5">
    <source>
        <dbReference type="ARBA" id="ARBA00022946"/>
    </source>
</evidence>
<dbReference type="Gene3D" id="3.30.160.190">
    <property type="entry name" value="atu1810 like domain"/>
    <property type="match status" value="1"/>
</dbReference>
<dbReference type="EMBL" id="CP119901">
    <property type="protein sequence ID" value="WFD22242.1"/>
    <property type="molecule type" value="Genomic_DNA"/>
</dbReference>
<dbReference type="Proteomes" id="UP001214415">
    <property type="component" value="Chromosome 2"/>
</dbReference>
<dbReference type="AlphaFoldDB" id="A0AAF0E9I3"/>
<evidence type="ECO:0000313" key="11">
    <source>
        <dbReference type="EMBL" id="WFD22242.1"/>
    </source>
</evidence>
<evidence type="ECO:0000256" key="7">
    <source>
        <dbReference type="ARBA" id="ARBA00023128"/>
    </source>
</evidence>
<proteinExistence type="inferred from homology"/>
<name>A0AAF0E9I3_9BASI</name>
<keyword evidence="8 9" id="KW-0472">Membrane</keyword>
<dbReference type="PANTHER" id="PTHR12219:SF8">
    <property type="entry name" value="NADH DEHYDROGENASE [UBIQUINONE] IRON-SULFUR PROTEIN 4, MITOCHONDRIAL"/>
    <property type="match status" value="1"/>
</dbReference>
<evidence type="ECO:0000256" key="10">
    <source>
        <dbReference type="SAM" id="MobiDB-lite"/>
    </source>
</evidence>
<evidence type="ECO:0000256" key="4">
    <source>
        <dbReference type="ARBA" id="ARBA00022792"/>
    </source>
</evidence>
<keyword evidence="12" id="KW-1185">Reference proteome</keyword>
<evidence type="ECO:0000256" key="8">
    <source>
        <dbReference type="ARBA" id="ARBA00023136"/>
    </source>
</evidence>
<evidence type="ECO:0000256" key="6">
    <source>
        <dbReference type="ARBA" id="ARBA00022982"/>
    </source>
</evidence>
<accession>A0AAF0E9I3</accession>
<evidence type="ECO:0000256" key="3">
    <source>
        <dbReference type="ARBA" id="ARBA00022660"/>
    </source>
</evidence>
<sequence>MSGLLRRSMLAVRAPSARAMSSSARVLKSADAPVPASQSNAKRDLVDEQVSRIGDPAPVSLVSDAPESLHQRSVRIYQPAKPATMSGKAGTKDWRVDFDILQGSGRWESPLMGWASTYVLPAYPSSDSQQALSMKFDTKEDAIHFCEKQGWNFFVQEPHKARIPIKSYAENFKHSPGKLRIMHTK</sequence>
<feature type="region of interest" description="Disordered" evidence="10">
    <location>
        <begin position="18"/>
        <end position="43"/>
    </location>
</feature>
<dbReference type="GO" id="GO:0005743">
    <property type="term" value="C:mitochondrial inner membrane"/>
    <property type="evidence" value="ECO:0007669"/>
    <property type="project" value="UniProtKB-SubCell"/>
</dbReference>
<dbReference type="InterPro" id="IPR006885">
    <property type="entry name" value="NADH_UbQ_FeS_4_mit-like"/>
</dbReference>
<evidence type="ECO:0000313" key="12">
    <source>
        <dbReference type="Proteomes" id="UP001214415"/>
    </source>
</evidence>
<keyword evidence="6 9" id="KW-0249">Electron transport</keyword>
<organism evidence="11 12">
    <name type="scientific">Malassezia equina</name>
    <dbReference type="NCBI Taxonomy" id="1381935"/>
    <lineage>
        <taxon>Eukaryota</taxon>
        <taxon>Fungi</taxon>
        <taxon>Dikarya</taxon>
        <taxon>Basidiomycota</taxon>
        <taxon>Ustilaginomycotina</taxon>
        <taxon>Malasseziomycetes</taxon>
        <taxon>Malasseziales</taxon>
        <taxon>Malasseziaceae</taxon>
        <taxon>Malassezia</taxon>
    </lineage>
</organism>
<keyword evidence="4 9" id="KW-0999">Mitochondrion inner membrane</keyword>
<reference evidence="11" key="1">
    <citation type="submission" date="2023-03" db="EMBL/GenBank/DDBJ databases">
        <title>Mating type loci evolution in Malassezia.</title>
        <authorList>
            <person name="Coelho M.A."/>
        </authorList>
    </citation>
    <scope>NUCLEOTIDE SEQUENCE</scope>
    <source>
        <strain evidence="11">CBS 12830</strain>
    </source>
</reference>
<keyword evidence="3 9" id="KW-0679">Respiratory chain</keyword>
<keyword evidence="2 9" id="KW-0813">Transport</keyword>
<comment type="subcellular location">
    <subcellularLocation>
        <location evidence="9">Mitochondrion inner membrane</location>
        <topology evidence="9">Peripheral membrane protein</topology>
        <orientation evidence="9">Matrix side</orientation>
    </subcellularLocation>
</comment>
<dbReference type="InterPro" id="IPR038532">
    <property type="entry name" value="NDUFS4-like_sf"/>
</dbReference>
<evidence type="ECO:0000256" key="1">
    <source>
        <dbReference type="ARBA" id="ARBA00005882"/>
    </source>
</evidence>
<keyword evidence="7 9" id="KW-0496">Mitochondrion</keyword>
<gene>
    <name evidence="11" type="primary">NdufS4</name>
    <name evidence="11" type="ORF">MEQU1_000908</name>
</gene>
<protein>
    <recommendedName>
        <fullName evidence="9">NADH dehydrogenase [ubiquinone] iron-sulfur protein 4, mitochondrial</fullName>
    </recommendedName>
</protein>
<evidence type="ECO:0000256" key="9">
    <source>
        <dbReference type="RuleBase" id="RU367010"/>
    </source>
</evidence>
<dbReference type="PANTHER" id="PTHR12219">
    <property type="entry name" value="NADH-UBIQUINONE OXIDOREDUCTASE"/>
    <property type="match status" value="1"/>
</dbReference>
<evidence type="ECO:0000256" key="2">
    <source>
        <dbReference type="ARBA" id="ARBA00022448"/>
    </source>
</evidence>
<dbReference type="Pfam" id="PF04800">
    <property type="entry name" value="NDUS4"/>
    <property type="match status" value="1"/>
</dbReference>
<keyword evidence="5 9" id="KW-0809">Transit peptide</keyword>
<dbReference type="GO" id="GO:0022900">
    <property type="term" value="P:electron transport chain"/>
    <property type="evidence" value="ECO:0007669"/>
    <property type="project" value="InterPro"/>
</dbReference>
<comment type="similarity">
    <text evidence="1 9">Belongs to the complex I NDUFS4 subunit family.</text>
</comment>